<evidence type="ECO:0000313" key="4">
    <source>
        <dbReference type="Proteomes" id="UP001301769"/>
    </source>
</evidence>
<evidence type="ECO:0000259" key="2">
    <source>
        <dbReference type="Pfam" id="PF14856"/>
    </source>
</evidence>
<dbReference type="EMBL" id="MU858113">
    <property type="protein sequence ID" value="KAK4213198.1"/>
    <property type="molecule type" value="Genomic_DNA"/>
</dbReference>
<comment type="caution">
    <text evidence="3">The sequence shown here is derived from an EMBL/GenBank/DDBJ whole genome shotgun (WGS) entry which is preliminary data.</text>
</comment>
<dbReference type="InterPro" id="IPR029226">
    <property type="entry name" value="Ecp2-like"/>
</dbReference>
<organism evidence="3 4">
    <name type="scientific">Rhypophila decipiens</name>
    <dbReference type="NCBI Taxonomy" id="261697"/>
    <lineage>
        <taxon>Eukaryota</taxon>
        <taxon>Fungi</taxon>
        <taxon>Dikarya</taxon>
        <taxon>Ascomycota</taxon>
        <taxon>Pezizomycotina</taxon>
        <taxon>Sordariomycetes</taxon>
        <taxon>Sordariomycetidae</taxon>
        <taxon>Sordariales</taxon>
        <taxon>Naviculisporaceae</taxon>
        <taxon>Rhypophila</taxon>
    </lineage>
</organism>
<reference evidence="3" key="1">
    <citation type="journal article" date="2023" name="Mol. Phylogenet. Evol.">
        <title>Genome-scale phylogeny and comparative genomics of the fungal order Sordariales.</title>
        <authorList>
            <person name="Hensen N."/>
            <person name="Bonometti L."/>
            <person name="Westerberg I."/>
            <person name="Brannstrom I.O."/>
            <person name="Guillou S."/>
            <person name="Cros-Aarteil S."/>
            <person name="Calhoun S."/>
            <person name="Haridas S."/>
            <person name="Kuo A."/>
            <person name="Mondo S."/>
            <person name="Pangilinan J."/>
            <person name="Riley R."/>
            <person name="LaButti K."/>
            <person name="Andreopoulos B."/>
            <person name="Lipzen A."/>
            <person name="Chen C."/>
            <person name="Yan M."/>
            <person name="Daum C."/>
            <person name="Ng V."/>
            <person name="Clum A."/>
            <person name="Steindorff A."/>
            <person name="Ohm R.A."/>
            <person name="Martin F."/>
            <person name="Silar P."/>
            <person name="Natvig D.O."/>
            <person name="Lalanne C."/>
            <person name="Gautier V."/>
            <person name="Ament-Velasquez S.L."/>
            <person name="Kruys A."/>
            <person name="Hutchinson M.I."/>
            <person name="Powell A.J."/>
            <person name="Barry K."/>
            <person name="Miller A.N."/>
            <person name="Grigoriev I.V."/>
            <person name="Debuchy R."/>
            <person name="Gladieux P."/>
            <person name="Hiltunen Thoren M."/>
            <person name="Johannesson H."/>
        </authorList>
    </citation>
    <scope>NUCLEOTIDE SEQUENCE</scope>
    <source>
        <strain evidence="3">PSN293</strain>
    </source>
</reference>
<gene>
    <name evidence="3" type="ORF">QBC37DRAFT_423518</name>
</gene>
<feature type="domain" description="Ecp2 effector protein-like" evidence="2">
    <location>
        <begin position="51"/>
        <end position="146"/>
    </location>
</feature>
<feature type="chain" id="PRO_5042932581" evidence="1">
    <location>
        <begin position="24"/>
        <end position="171"/>
    </location>
</feature>
<feature type="signal peptide" evidence="1">
    <location>
        <begin position="1"/>
        <end position="23"/>
    </location>
</feature>
<keyword evidence="4" id="KW-1185">Reference proteome</keyword>
<reference evidence="3" key="2">
    <citation type="submission" date="2023-05" db="EMBL/GenBank/DDBJ databases">
        <authorList>
            <consortium name="Lawrence Berkeley National Laboratory"/>
            <person name="Steindorff A."/>
            <person name="Hensen N."/>
            <person name="Bonometti L."/>
            <person name="Westerberg I."/>
            <person name="Brannstrom I.O."/>
            <person name="Guillou S."/>
            <person name="Cros-Aarteil S."/>
            <person name="Calhoun S."/>
            <person name="Haridas S."/>
            <person name="Kuo A."/>
            <person name="Mondo S."/>
            <person name="Pangilinan J."/>
            <person name="Riley R."/>
            <person name="Labutti K."/>
            <person name="Andreopoulos B."/>
            <person name="Lipzen A."/>
            <person name="Chen C."/>
            <person name="Yanf M."/>
            <person name="Daum C."/>
            <person name="Ng V."/>
            <person name="Clum A."/>
            <person name="Ohm R."/>
            <person name="Martin F."/>
            <person name="Silar P."/>
            <person name="Natvig D."/>
            <person name="Lalanne C."/>
            <person name="Gautier V."/>
            <person name="Ament-Velasquez S.L."/>
            <person name="Kruys A."/>
            <person name="Hutchinson M.I."/>
            <person name="Powell A.J."/>
            <person name="Barry K."/>
            <person name="Miller A.N."/>
            <person name="Grigoriev I.V."/>
            <person name="Debuchy R."/>
            <person name="Gladieux P."/>
            <person name="Thoren M.H."/>
            <person name="Johannesson H."/>
        </authorList>
    </citation>
    <scope>NUCLEOTIDE SEQUENCE</scope>
    <source>
        <strain evidence="3">PSN293</strain>
    </source>
</reference>
<protein>
    <submittedName>
        <fullName evidence="3">Necrosis-inducing factor-domain-containing protein</fullName>
    </submittedName>
</protein>
<dbReference type="AlphaFoldDB" id="A0AAN6Y5T7"/>
<evidence type="ECO:0000256" key="1">
    <source>
        <dbReference type="SAM" id="SignalP"/>
    </source>
</evidence>
<dbReference type="Pfam" id="PF14856">
    <property type="entry name" value="Hce2"/>
    <property type="match status" value="1"/>
</dbReference>
<evidence type="ECO:0000313" key="3">
    <source>
        <dbReference type="EMBL" id="KAK4213198.1"/>
    </source>
</evidence>
<sequence>MAVMALHLIVAAALHLLSSLVYAIPFEAARQNTVELVRNVNPDNVNMTNFCTAYTYIDQVSENSPRADDCFQIGNGILLHSNPWVGNGQKKELFKYRTCAFGLESSEDPEGIVLKVGNGDIAQVIATSKVLYTHNGFLGTTGSMNCKRVMGPGTIDNVQWRLYRTNYVPQD</sequence>
<keyword evidence="1" id="KW-0732">Signal</keyword>
<accession>A0AAN6Y5T7</accession>
<name>A0AAN6Y5T7_9PEZI</name>
<proteinExistence type="predicted"/>
<dbReference type="Proteomes" id="UP001301769">
    <property type="component" value="Unassembled WGS sequence"/>
</dbReference>